<keyword evidence="3" id="KW-1185">Reference proteome</keyword>
<gene>
    <name evidence="2" type="ORF">SAMN02745130_00406</name>
</gene>
<evidence type="ECO:0000256" key="1">
    <source>
        <dbReference type="SAM" id="Phobius"/>
    </source>
</evidence>
<protein>
    <recommendedName>
        <fullName evidence="4">Toxin CptA</fullName>
    </recommendedName>
</protein>
<evidence type="ECO:0000313" key="2">
    <source>
        <dbReference type="EMBL" id="SKA69241.1"/>
    </source>
</evidence>
<dbReference type="STRING" id="92487.SAMN02745130_00406"/>
<dbReference type="AlphaFoldDB" id="A0A1T4VXM0"/>
<keyword evidence="1" id="KW-1133">Transmembrane helix</keyword>
<keyword evidence="1" id="KW-0472">Membrane</keyword>
<accession>A0A1T4VXM0</accession>
<evidence type="ECO:0008006" key="4">
    <source>
        <dbReference type="Google" id="ProtNLM"/>
    </source>
</evidence>
<dbReference type="Proteomes" id="UP000190460">
    <property type="component" value="Unassembled WGS sequence"/>
</dbReference>
<dbReference type="EMBL" id="FUYB01000002">
    <property type="protein sequence ID" value="SKA69241.1"/>
    <property type="molecule type" value="Genomic_DNA"/>
</dbReference>
<proteinExistence type="predicted"/>
<organism evidence="2 3">
    <name type="scientific">Thiothrix eikelboomii</name>
    <dbReference type="NCBI Taxonomy" id="92487"/>
    <lineage>
        <taxon>Bacteria</taxon>
        <taxon>Pseudomonadati</taxon>
        <taxon>Pseudomonadota</taxon>
        <taxon>Gammaproteobacteria</taxon>
        <taxon>Thiotrichales</taxon>
        <taxon>Thiotrichaceae</taxon>
        <taxon>Thiothrix</taxon>
    </lineage>
</organism>
<evidence type="ECO:0000313" key="3">
    <source>
        <dbReference type="Proteomes" id="UP000190460"/>
    </source>
</evidence>
<sequence length="148" mass="16931">MTSSVTQAFEAELIFQPQASRLLLSFIVLSHSLVASLVGWMPLSLLEKFSLVLVILIAGYSSWRWHAGLNKTALQTVIWRELGAWELATSGSALKAAQLTQHFSHPWLNILHLKAQRQRWVVIILPDNLDAVRRQILRRRLRLLVYPQ</sequence>
<reference evidence="2 3" key="1">
    <citation type="submission" date="2017-02" db="EMBL/GenBank/DDBJ databases">
        <authorList>
            <person name="Peterson S.W."/>
        </authorList>
    </citation>
    <scope>NUCLEOTIDE SEQUENCE [LARGE SCALE GENOMIC DNA]</scope>
    <source>
        <strain evidence="2 3">ATCC 49788</strain>
    </source>
</reference>
<feature type="transmembrane region" description="Helical" evidence="1">
    <location>
        <begin position="22"/>
        <end position="43"/>
    </location>
</feature>
<name>A0A1T4VXM0_9GAMM</name>
<keyword evidence="1" id="KW-0812">Transmembrane</keyword>